<feature type="region of interest" description="Disordered" evidence="5">
    <location>
        <begin position="651"/>
        <end position="672"/>
    </location>
</feature>
<feature type="domain" description="Chorismate-utilising enzyme C-terminal" evidence="7">
    <location>
        <begin position="136"/>
        <end position="394"/>
    </location>
</feature>
<dbReference type="PANTHER" id="PTHR11236">
    <property type="entry name" value="AMINOBENZOATE/ANTHRANILATE SYNTHASE"/>
    <property type="match status" value="1"/>
</dbReference>
<dbReference type="CDD" id="cd01743">
    <property type="entry name" value="GATase1_Anthranilate_Synthase"/>
    <property type="match status" value="1"/>
</dbReference>
<dbReference type="SUPFAM" id="SSF52317">
    <property type="entry name" value="Class I glutamine amidotransferase-like"/>
    <property type="match status" value="1"/>
</dbReference>
<dbReference type="InterPro" id="IPR006221">
    <property type="entry name" value="TrpG/PapA_dom"/>
</dbReference>
<dbReference type="InterPro" id="IPR015890">
    <property type="entry name" value="Chorismate_C"/>
</dbReference>
<keyword evidence="2" id="KW-0315">Glutamine amidotransferase</keyword>
<dbReference type="PANTHER" id="PTHR11236:SF49">
    <property type="entry name" value="ANTHRANILATE SYNTHASE COMPONENT 1"/>
    <property type="match status" value="1"/>
</dbReference>
<evidence type="ECO:0000313" key="9">
    <source>
        <dbReference type="Proteomes" id="UP000238362"/>
    </source>
</evidence>
<dbReference type="Pfam" id="PF00117">
    <property type="entry name" value="GATase"/>
    <property type="match status" value="1"/>
</dbReference>
<evidence type="ECO:0000256" key="1">
    <source>
        <dbReference type="ARBA" id="ARBA00012266"/>
    </source>
</evidence>
<keyword evidence="9" id="KW-1185">Reference proteome</keyword>
<dbReference type="EC" id="4.1.3.27" evidence="1"/>
<dbReference type="InterPro" id="IPR017926">
    <property type="entry name" value="GATASE"/>
</dbReference>
<evidence type="ECO:0000256" key="2">
    <source>
        <dbReference type="ARBA" id="ARBA00022962"/>
    </source>
</evidence>
<evidence type="ECO:0000256" key="5">
    <source>
        <dbReference type="SAM" id="MobiDB-lite"/>
    </source>
</evidence>
<dbReference type="Proteomes" id="UP000238362">
    <property type="component" value="Unassembled WGS sequence"/>
</dbReference>
<evidence type="ECO:0000256" key="3">
    <source>
        <dbReference type="ARBA" id="ARBA00023239"/>
    </source>
</evidence>
<dbReference type="Gene3D" id="3.60.120.10">
    <property type="entry name" value="Anthranilate synthase"/>
    <property type="match status" value="1"/>
</dbReference>
<protein>
    <recommendedName>
        <fullName evidence="1">anthranilate synthase</fullName>
        <ecNumber evidence="1">4.1.3.27</ecNumber>
    </recommendedName>
</protein>
<dbReference type="Pfam" id="PF00425">
    <property type="entry name" value="Chorismate_bind"/>
    <property type="match status" value="1"/>
</dbReference>
<sequence>MAGSRDGARTTNDDLLDRILCGDAPEFAVLYRPEAHGESTVEVMAGSSEPVGAIRDLLDARPGAGAGTDGGVRHDVLAMIPYRQVRERGFECRDDRSPIVALRVEEQDAVPRDELVRKLPDTEIRLRDTGFDVTDDEYSKIVEQVLTEEIGRGAGSNFVIQRGFVATVEDFGLEQALTLYRRLLSGETGAYWTFLVRTRERTFLGASPERHVTLQFGTATMNPISGTYRYGPEGPTMDDLMAFLADTKESDELRMVVDEELKMMSRVCAPGPRVLGPYLKEMANLAHTEYLIEGDSSLDVARVLRDTMFAPTVVGSPLENAFRVVARHEATGRGYYSGVAALIGTDGAGRQLLDSAILIRTAELANTGKLRLGVGATLVRHSDADSEVAETWAKATGLLRALGRETGRERPLRAPGARPALRDDLRVRSTLRRRNDALARYWFERPRNRYRPEPDLLGMRVVVVDAEDAFTEMLAHQLRSLGLDITVRSHQRQLDAAATAPESLVVVGPGPGDPRDPRDPRIGNLRAVVSRLLANRSPLIAICLGHQVLCTLLGLRVVRRDVPNQGVQREIDLFGTRRTVGFYNTFTAVAATDELRPPDGSDPVAVSRDPHTGEVYGLRGPRLASVQFHPESLLSIDGPAILAELVSHTRAVTPAHSQPQRNHPDESRTGSS</sequence>
<evidence type="ECO:0000259" key="6">
    <source>
        <dbReference type="Pfam" id="PF00117"/>
    </source>
</evidence>
<dbReference type="GO" id="GO:0000162">
    <property type="term" value="P:L-tryptophan biosynthetic process"/>
    <property type="evidence" value="ECO:0007669"/>
    <property type="project" value="TreeGrafter"/>
</dbReference>
<dbReference type="Gene3D" id="3.40.50.880">
    <property type="match status" value="1"/>
</dbReference>
<comment type="caution">
    <text evidence="8">The sequence shown here is derived from an EMBL/GenBank/DDBJ whole genome shotgun (WGS) entry which is preliminary data.</text>
</comment>
<dbReference type="GO" id="GO:0004049">
    <property type="term" value="F:anthranilate synthase activity"/>
    <property type="evidence" value="ECO:0007669"/>
    <property type="project" value="UniProtKB-EC"/>
</dbReference>
<dbReference type="InterPro" id="IPR005801">
    <property type="entry name" value="ADC_synthase"/>
</dbReference>
<evidence type="ECO:0000313" key="8">
    <source>
        <dbReference type="EMBL" id="PRX46979.1"/>
    </source>
</evidence>
<reference evidence="8 9" key="1">
    <citation type="submission" date="2018-03" db="EMBL/GenBank/DDBJ databases">
        <title>Genomic Encyclopedia of Type Strains, Phase III (KMG-III): the genomes of soil and plant-associated and newly described type strains.</title>
        <authorList>
            <person name="Whitman W."/>
        </authorList>
    </citation>
    <scope>NUCLEOTIDE SEQUENCE [LARGE SCALE GENOMIC DNA]</scope>
    <source>
        <strain evidence="8 9">CGMCC 4.7125</strain>
    </source>
</reference>
<evidence type="ECO:0000256" key="4">
    <source>
        <dbReference type="ARBA" id="ARBA00047683"/>
    </source>
</evidence>
<name>A0A2T0LTB8_9PSEU</name>
<keyword evidence="3" id="KW-0456">Lyase</keyword>
<dbReference type="SUPFAM" id="SSF56322">
    <property type="entry name" value="ADC synthase"/>
    <property type="match status" value="1"/>
</dbReference>
<feature type="compositionally biased region" description="Basic and acidic residues" evidence="5">
    <location>
        <begin position="662"/>
        <end position="672"/>
    </location>
</feature>
<dbReference type="AlphaFoldDB" id="A0A2T0LTB8"/>
<dbReference type="InterPro" id="IPR029062">
    <property type="entry name" value="Class_I_gatase-like"/>
</dbReference>
<dbReference type="PRINTS" id="PR00097">
    <property type="entry name" value="ANTSNTHASEII"/>
</dbReference>
<dbReference type="PROSITE" id="PS51273">
    <property type="entry name" value="GATASE_TYPE_1"/>
    <property type="match status" value="1"/>
</dbReference>
<feature type="domain" description="Glutamine amidotransferase" evidence="6">
    <location>
        <begin position="462"/>
        <end position="644"/>
    </location>
</feature>
<dbReference type="InterPro" id="IPR019999">
    <property type="entry name" value="Anth_synth_I-like"/>
</dbReference>
<accession>A0A2T0LTB8</accession>
<gene>
    <name evidence="8" type="ORF">B0I33_10676</name>
</gene>
<comment type="catalytic activity">
    <reaction evidence="4">
        <text>chorismate + L-glutamine = anthranilate + pyruvate + L-glutamate + H(+)</text>
        <dbReference type="Rhea" id="RHEA:21732"/>
        <dbReference type="ChEBI" id="CHEBI:15361"/>
        <dbReference type="ChEBI" id="CHEBI:15378"/>
        <dbReference type="ChEBI" id="CHEBI:16567"/>
        <dbReference type="ChEBI" id="CHEBI:29748"/>
        <dbReference type="ChEBI" id="CHEBI:29985"/>
        <dbReference type="ChEBI" id="CHEBI:58359"/>
        <dbReference type="EC" id="4.1.3.27"/>
    </reaction>
</comment>
<dbReference type="PRINTS" id="PR00096">
    <property type="entry name" value="GATASE"/>
</dbReference>
<proteinExistence type="predicted"/>
<evidence type="ECO:0000259" key="7">
    <source>
        <dbReference type="Pfam" id="PF00425"/>
    </source>
</evidence>
<dbReference type="EMBL" id="PVNH01000006">
    <property type="protein sequence ID" value="PRX46979.1"/>
    <property type="molecule type" value="Genomic_DNA"/>
</dbReference>
<organism evidence="8 9">
    <name type="scientific">Prauserella shujinwangii</name>
    <dbReference type="NCBI Taxonomy" id="1453103"/>
    <lineage>
        <taxon>Bacteria</taxon>
        <taxon>Bacillati</taxon>
        <taxon>Actinomycetota</taxon>
        <taxon>Actinomycetes</taxon>
        <taxon>Pseudonocardiales</taxon>
        <taxon>Pseudonocardiaceae</taxon>
        <taxon>Prauserella</taxon>
    </lineage>
</organism>